<name>A0AA41S4V9_PAPNU</name>
<gene>
    <name evidence="1" type="ORF">MKW94_009118</name>
</gene>
<keyword evidence="2" id="KW-1185">Reference proteome</keyword>
<proteinExistence type="predicted"/>
<organism evidence="1 2">
    <name type="scientific">Papaver nudicaule</name>
    <name type="common">Iceland poppy</name>
    <dbReference type="NCBI Taxonomy" id="74823"/>
    <lineage>
        <taxon>Eukaryota</taxon>
        <taxon>Viridiplantae</taxon>
        <taxon>Streptophyta</taxon>
        <taxon>Embryophyta</taxon>
        <taxon>Tracheophyta</taxon>
        <taxon>Spermatophyta</taxon>
        <taxon>Magnoliopsida</taxon>
        <taxon>Ranunculales</taxon>
        <taxon>Papaveraceae</taxon>
        <taxon>Papaveroideae</taxon>
        <taxon>Papaver</taxon>
    </lineage>
</organism>
<accession>A0AA41S4V9</accession>
<evidence type="ECO:0000313" key="1">
    <source>
        <dbReference type="EMBL" id="MCL7033187.1"/>
    </source>
</evidence>
<evidence type="ECO:0000313" key="2">
    <source>
        <dbReference type="Proteomes" id="UP001177140"/>
    </source>
</evidence>
<comment type="caution">
    <text evidence="1">The sequence shown here is derived from an EMBL/GenBank/DDBJ whole genome shotgun (WGS) entry which is preliminary data.</text>
</comment>
<dbReference type="EMBL" id="JAJJMA010131523">
    <property type="protein sequence ID" value="MCL7033187.1"/>
    <property type="molecule type" value="Genomic_DNA"/>
</dbReference>
<sequence>MQESSDFLYCDSFFLPSSTSSIYHGTDANNGFHLLQQTPQRPRPSFSQKASNLSARILTTSRGGICAGGCGL</sequence>
<dbReference type="AlphaFoldDB" id="A0AA41S4V9"/>
<dbReference type="Proteomes" id="UP001177140">
    <property type="component" value="Unassembled WGS sequence"/>
</dbReference>
<reference evidence="1" key="1">
    <citation type="submission" date="2022-03" db="EMBL/GenBank/DDBJ databases">
        <title>A functionally conserved STORR gene fusion in Papaver species that diverged 16.8 million years ago.</title>
        <authorList>
            <person name="Catania T."/>
        </authorList>
    </citation>
    <scope>NUCLEOTIDE SEQUENCE</scope>
    <source>
        <strain evidence="1">S-191538</strain>
    </source>
</reference>
<protein>
    <submittedName>
        <fullName evidence="1">Uncharacterized protein</fullName>
    </submittedName>
</protein>